<evidence type="ECO:0000313" key="2">
    <source>
        <dbReference type="EMBL" id="BAW28935.1"/>
    </source>
</evidence>
<evidence type="ECO:0000313" key="3">
    <source>
        <dbReference type="Proteomes" id="UP000265557"/>
    </source>
</evidence>
<proteinExistence type="predicted"/>
<dbReference type="EMBL" id="AP017646">
    <property type="protein sequence ID" value="BAW28935.1"/>
    <property type="molecule type" value="Genomic_DNA"/>
</dbReference>
<organism evidence="2 3">
    <name type="scientific">Methanosarcina thermophila</name>
    <dbReference type="NCBI Taxonomy" id="2210"/>
    <lineage>
        <taxon>Archaea</taxon>
        <taxon>Methanobacteriati</taxon>
        <taxon>Methanobacteriota</taxon>
        <taxon>Stenosarchaea group</taxon>
        <taxon>Methanomicrobia</taxon>
        <taxon>Methanosarcinales</taxon>
        <taxon>Methanosarcinaceae</taxon>
        <taxon>Methanosarcina</taxon>
    </lineage>
</organism>
<evidence type="ECO:0000256" key="1">
    <source>
        <dbReference type="SAM" id="MobiDB-lite"/>
    </source>
</evidence>
<accession>A0A3G9CS68</accession>
<dbReference type="Proteomes" id="UP000265557">
    <property type="component" value="Chromosome"/>
</dbReference>
<sequence>MDLHQPGSVTALIQSLLILRKKGKKTSKAEKESKLKKEVGRPNQEESRKIKPGRKQEDQTAKRVGRSNQEESRKIKNQIRLSGSLKFTDSTAGERGIWAELEIAKKVF</sequence>
<name>A0A3G9CS68_METTE</name>
<reference evidence="2 3" key="1">
    <citation type="submission" date="2016-09" db="EMBL/GenBank/DDBJ databases">
        <title>Complete Genome Sequence of Methanosarcina thermophila MT-1.</title>
        <authorList>
            <person name="Kouzuma A."/>
        </authorList>
    </citation>
    <scope>NUCLEOTIDE SEQUENCE [LARGE SCALE GENOMIC DNA]</scope>
    <source>
        <strain evidence="2 3">MT-1</strain>
    </source>
</reference>
<protein>
    <submittedName>
        <fullName evidence="2">VP2</fullName>
    </submittedName>
</protein>
<gene>
    <name evidence="2" type="ORF">MESMT1_1005</name>
</gene>
<feature type="region of interest" description="Disordered" evidence="1">
    <location>
        <begin position="23"/>
        <end position="76"/>
    </location>
</feature>
<feature type="compositionally biased region" description="Basic and acidic residues" evidence="1">
    <location>
        <begin position="27"/>
        <end position="61"/>
    </location>
</feature>
<dbReference type="AlphaFoldDB" id="A0A3G9CS68"/>